<feature type="compositionally biased region" description="Polar residues" evidence="1">
    <location>
        <begin position="237"/>
        <end position="247"/>
    </location>
</feature>
<feature type="region of interest" description="Disordered" evidence="1">
    <location>
        <begin position="224"/>
        <end position="253"/>
    </location>
</feature>
<dbReference type="GO" id="GO:0000978">
    <property type="term" value="F:RNA polymerase II cis-regulatory region sequence-specific DNA binding"/>
    <property type="evidence" value="ECO:0007669"/>
    <property type="project" value="TreeGrafter"/>
</dbReference>
<dbReference type="GeneID" id="89948090"/>
<accession>A0AAN7DR39</accession>
<evidence type="ECO:0008006" key="6">
    <source>
        <dbReference type="Google" id="ProtNLM"/>
    </source>
</evidence>
<dbReference type="Pfam" id="PF16787">
    <property type="entry name" value="NDC10_II"/>
    <property type="match status" value="1"/>
</dbReference>
<dbReference type="PANTHER" id="PTHR37784:SF2">
    <property type="entry name" value="HIGH-OSMOLARITY-INDUCED TRANSCRIPTION PROTEIN 1"/>
    <property type="match status" value="1"/>
</dbReference>
<dbReference type="EMBL" id="JASEJX010000001">
    <property type="protein sequence ID" value="KAK4521866.1"/>
    <property type="molecule type" value="Genomic_DNA"/>
</dbReference>
<dbReference type="InterPro" id="IPR031872">
    <property type="entry name" value="NDC10_II"/>
</dbReference>
<proteinExistence type="predicted"/>
<evidence type="ECO:0000313" key="5">
    <source>
        <dbReference type="Proteomes" id="UP001304243"/>
    </source>
</evidence>
<keyword evidence="5" id="KW-1185">Reference proteome</keyword>
<dbReference type="GO" id="GO:0000981">
    <property type="term" value="F:DNA-binding transcription factor activity, RNA polymerase II-specific"/>
    <property type="evidence" value="ECO:0007669"/>
    <property type="project" value="TreeGrafter"/>
</dbReference>
<sequence length="412" mass="47229">MADLLGAPSQQIQRMGGWNTDTMSNSYLDSLPRQFMRVMTGFESDASYYLPRAIEEPCDRLKQLVFPWVDYWYDRHSSGTVHETSGSADKFLLLIKCFKTTFLQNAAVMMDVIPEHPIWRHEIFGNPLFLEFQRKAKAHVEENEVPHSLIIERFAPEVQEQLSSINRSIANTMRELNERQKKSDKIQQQMQKVFDNIVTGKQQLQLSFRMDQGNQAVATTGAVANTSALPRSEDVSQSKQFSEEAQQSPPPPDYNNTAVATISLPYNQEGVPLYKMSRQVTTVCNIWDEWTIGRDGFWSVQELEDKWGAKWRKDDRKCFNIHKKIIDSVEDLQLDLGLSPASAVGALQKVLNTRHWSLDRLGTELQKGAFFSLRRNEKKKITTLLVEPLLPSMVAFSLINIFFFPVDFVKIA</sequence>
<evidence type="ECO:0000313" key="4">
    <source>
        <dbReference type="EMBL" id="KAK4521866.1"/>
    </source>
</evidence>
<dbReference type="AlphaFoldDB" id="A0AAN7DR39"/>
<feature type="domain" description="Ndc10" evidence="3">
    <location>
        <begin position="6"/>
        <end position="129"/>
    </location>
</feature>
<name>A0AAN7DR39_9FUNG</name>
<dbReference type="Proteomes" id="UP001304243">
    <property type="component" value="Unassembled WGS sequence"/>
</dbReference>
<dbReference type="InterPro" id="IPR038279">
    <property type="entry name" value="Ndc10_dom2_sf"/>
</dbReference>
<dbReference type="InterPro" id="IPR022210">
    <property type="entry name" value="TF_GCR1-like"/>
</dbReference>
<organism evidence="4 5">
    <name type="scientific">Mucor velutinosus</name>
    <dbReference type="NCBI Taxonomy" id="708070"/>
    <lineage>
        <taxon>Eukaryota</taxon>
        <taxon>Fungi</taxon>
        <taxon>Fungi incertae sedis</taxon>
        <taxon>Mucoromycota</taxon>
        <taxon>Mucoromycotina</taxon>
        <taxon>Mucoromycetes</taxon>
        <taxon>Mucorales</taxon>
        <taxon>Mucorineae</taxon>
        <taxon>Mucoraceae</taxon>
        <taxon>Mucor</taxon>
    </lineage>
</organism>
<evidence type="ECO:0000256" key="1">
    <source>
        <dbReference type="SAM" id="MobiDB-lite"/>
    </source>
</evidence>
<protein>
    <recommendedName>
        <fullName evidence="6">Transcription activator GCR1-like domain-containing protein</fullName>
    </recommendedName>
</protein>
<gene>
    <name evidence="4" type="ORF">ATC70_004404</name>
</gene>
<dbReference type="RefSeq" id="XP_064688532.1">
    <property type="nucleotide sequence ID" value="XM_064823707.1"/>
</dbReference>
<dbReference type="Gene3D" id="1.10.443.20">
    <property type="entry name" value="Centromere DNA-binding protein complex CBF3 subunit, domain 2"/>
    <property type="match status" value="1"/>
</dbReference>
<reference evidence="4 5" key="1">
    <citation type="submission" date="2022-11" db="EMBL/GenBank/DDBJ databases">
        <title>Mucor velutinosus strain NIH1002 WGS.</title>
        <authorList>
            <person name="Subramanian P."/>
            <person name="Mullikin J.C."/>
            <person name="Segre J.A."/>
            <person name="Zelazny A.M."/>
        </authorList>
    </citation>
    <scope>NUCLEOTIDE SEQUENCE [LARGE SCALE GENOMIC DNA]</scope>
    <source>
        <strain evidence="4 5">NIH1002</strain>
    </source>
</reference>
<feature type="domain" description="Transcription activator GCR1-like" evidence="2">
    <location>
        <begin position="274"/>
        <end position="349"/>
    </location>
</feature>
<dbReference type="PANTHER" id="PTHR37784">
    <property type="entry name" value="PROTEIN MSN1"/>
    <property type="match status" value="1"/>
</dbReference>
<comment type="caution">
    <text evidence="4">The sequence shown here is derived from an EMBL/GenBank/DDBJ whole genome shotgun (WGS) entry which is preliminary data.</text>
</comment>
<dbReference type="InterPro" id="IPR052146">
    <property type="entry name" value="HOT1"/>
</dbReference>
<dbReference type="Pfam" id="PF12550">
    <property type="entry name" value="GCR1_C"/>
    <property type="match status" value="1"/>
</dbReference>
<dbReference type="GO" id="GO:0060963">
    <property type="term" value="P:positive regulation of ribosomal protein gene transcription by RNA polymerase II"/>
    <property type="evidence" value="ECO:0007669"/>
    <property type="project" value="TreeGrafter"/>
</dbReference>
<evidence type="ECO:0000259" key="2">
    <source>
        <dbReference type="Pfam" id="PF12550"/>
    </source>
</evidence>
<evidence type="ECO:0000259" key="3">
    <source>
        <dbReference type="Pfam" id="PF16787"/>
    </source>
</evidence>